<dbReference type="InterPro" id="IPR023584">
    <property type="entry name" value="Ribosome_recyc_fac_dom"/>
</dbReference>
<dbReference type="SUPFAM" id="SSF55194">
    <property type="entry name" value="Ribosome recycling factor, RRF"/>
    <property type="match status" value="1"/>
</dbReference>
<comment type="caution">
    <text evidence="4">The sequence shown here is derived from an EMBL/GenBank/DDBJ whole genome shotgun (WGS) entry which is preliminary data.</text>
</comment>
<evidence type="ECO:0000313" key="4">
    <source>
        <dbReference type="EMBL" id="EQD78029.1"/>
    </source>
</evidence>
<name>T1D9B2_9ZZZZ</name>
<proteinExistence type="inferred from homology"/>
<protein>
    <submittedName>
        <fullName evidence="4">Ribosome recycling factor</fullName>
    </submittedName>
</protein>
<dbReference type="GO" id="GO:0006412">
    <property type="term" value="P:translation"/>
    <property type="evidence" value="ECO:0007669"/>
    <property type="project" value="UniProtKB-KW"/>
</dbReference>
<dbReference type="AlphaFoldDB" id="T1D9B2"/>
<reference evidence="4" key="2">
    <citation type="journal article" date="2014" name="ISME J.">
        <title>Microbial stratification in low pH oxic and suboxic macroscopic growths along an acid mine drainage.</title>
        <authorList>
            <person name="Mendez-Garcia C."/>
            <person name="Mesa V."/>
            <person name="Sprenger R.R."/>
            <person name="Richter M."/>
            <person name="Diez M.S."/>
            <person name="Solano J."/>
            <person name="Bargiela R."/>
            <person name="Golyshina O.V."/>
            <person name="Manteca A."/>
            <person name="Ramos J.L."/>
            <person name="Gallego J.R."/>
            <person name="Llorente I."/>
            <person name="Martins Dos Santos V.A."/>
            <person name="Jensen O.N."/>
            <person name="Pelaez A.I."/>
            <person name="Sanchez J."/>
            <person name="Ferrer M."/>
        </authorList>
    </citation>
    <scope>NUCLEOTIDE SEQUENCE</scope>
</reference>
<evidence type="ECO:0000256" key="1">
    <source>
        <dbReference type="ARBA" id="ARBA00005912"/>
    </source>
</evidence>
<dbReference type="Gene3D" id="1.10.132.20">
    <property type="entry name" value="Ribosome-recycling factor"/>
    <property type="match status" value="1"/>
</dbReference>
<reference evidence="4" key="1">
    <citation type="submission" date="2013-08" db="EMBL/GenBank/DDBJ databases">
        <authorList>
            <person name="Mendez C."/>
            <person name="Richter M."/>
            <person name="Ferrer M."/>
            <person name="Sanchez J."/>
        </authorList>
    </citation>
    <scope>NUCLEOTIDE SEQUENCE</scope>
</reference>
<dbReference type="PANTHER" id="PTHR20982:SF3">
    <property type="entry name" value="MITOCHONDRIAL RIBOSOME RECYCLING FACTOR PSEUDO 1"/>
    <property type="match status" value="1"/>
</dbReference>
<dbReference type="PANTHER" id="PTHR20982">
    <property type="entry name" value="RIBOSOME RECYCLING FACTOR"/>
    <property type="match status" value="1"/>
</dbReference>
<dbReference type="Pfam" id="PF01765">
    <property type="entry name" value="RRF"/>
    <property type="match status" value="1"/>
</dbReference>
<organism evidence="4">
    <name type="scientific">mine drainage metagenome</name>
    <dbReference type="NCBI Taxonomy" id="410659"/>
    <lineage>
        <taxon>unclassified sequences</taxon>
        <taxon>metagenomes</taxon>
        <taxon>ecological metagenomes</taxon>
    </lineage>
</organism>
<feature type="non-terminal residue" evidence="4">
    <location>
        <position position="93"/>
    </location>
</feature>
<accession>T1D9B2</accession>
<sequence>MDESIIELTLLDAKDRMQKVIAHTHSEFGAFRTGRASSSIVERLPVEYYGTEVPLLQIAGFSVPEARVLVITPYDKGALGAIEKAIQASDVGI</sequence>
<dbReference type="InterPro" id="IPR036191">
    <property type="entry name" value="RRF_sf"/>
</dbReference>
<dbReference type="Gene3D" id="3.30.1360.40">
    <property type="match status" value="1"/>
</dbReference>
<dbReference type="FunFam" id="3.30.1360.40:FF:000001">
    <property type="entry name" value="Ribosome-recycling factor"/>
    <property type="match status" value="1"/>
</dbReference>
<dbReference type="EMBL" id="AUZX01001841">
    <property type="protein sequence ID" value="EQD78029.1"/>
    <property type="molecule type" value="Genomic_DNA"/>
</dbReference>
<dbReference type="GO" id="GO:0043023">
    <property type="term" value="F:ribosomal large subunit binding"/>
    <property type="evidence" value="ECO:0007669"/>
    <property type="project" value="TreeGrafter"/>
</dbReference>
<keyword evidence="2" id="KW-0648">Protein biosynthesis</keyword>
<dbReference type="InterPro" id="IPR002661">
    <property type="entry name" value="Ribosome_recyc_fac"/>
</dbReference>
<comment type="similarity">
    <text evidence="1">Belongs to the RRF family.</text>
</comment>
<feature type="domain" description="Ribosome recycling factor" evidence="3">
    <location>
        <begin position="26"/>
        <end position="93"/>
    </location>
</feature>
<evidence type="ECO:0000259" key="3">
    <source>
        <dbReference type="Pfam" id="PF01765"/>
    </source>
</evidence>
<gene>
    <name evidence="4" type="ORF">B1A_02480</name>
</gene>
<evidence type="ECO:0000256" key="2">
    <source>
        <dbReference type="ARBA" id="ARBA00022917"/>
    </source>
</evidence>